<sequence length="313" mass="33623">MLPALLGAFFLTVGLLVQLWATPHLKRTPLDIDSTTLLAGSAKLFDGASVKTFPVKATSITKTDADRSTDDVVVFHDGFCLVKNVGTIGQCVSAKDPQGRLVSAGQSIYAADRVSAKGVNDPAFVRNGLTARTGLLNKWPFDAKKKAYPVWDDQLGTTTPAKYTGTEDVRGLKTYRYTLSVKDVKSEVLEKTPGLYSTQKTYWVDPVSGSIVKVDQSETRTTLDGQLLADIKIQQTPDSVATAVGDAKADKRNLTMLRFLPVIAYIGAGAMAVMALGLWLRRRTPADPGAHVATSTESVDPTLVALDRSGHPV</sequence>
<gene>
    <name evidence="2" type="ORF">VV02_24285</name>
</gene>
<proteinExistence type="predicted"/>
<dbReference type="AlphaFoldDB" id="A0A0K1JNG9"/>
<keyword evidence="1" id="KW-1133">Transmembrane helix</keyword>
<evidence type="ECO:0000256" key="1">
    <source>
        <dbReference type="SAM" id="Phobius"/>
    </source>
</evidence>
<evidence type="ECO:0008006" key="4">
    <source>
        <dbReference type="Google" id="ProtNLM"/>
    </source>
</evidence>
<dbReference type="STRING" id="571913.VV02_24285"/>
<dbReference type="InterPro" id="IPR021424">
    <property type="entry name" value="PorA"/>
</dbReference>
<keyword evidence="1" id="KW-0472">Membrane</keyword>
<dbReference type="Pfam" id="PF11271">
    <property type="entry name" value="PorA"/>
    <property type="match status" value="1"/>
</dbReference>
<protein>
    <recommendedName>
        <fullName evidence="4">DUF3068 domain-containing protein</fullName>
    </recommendedName>
</protein>
<evidence type="ECO:0000313" key="3">
    <source>
        <dbReference type="Proteomes" id="UP000066480"/>
    </source>
</evidence>
<dbReference type="EMBL" id="CP011112">
    <property type="protein sequence ID" value="AKU18241.1"/>
    <property type="molecule type" value="Genomic_DNA"/>
</dbReference>
<keyword evidence="1" id="KW-0812">Transmembrane</keyword>
<feature type="transmembrane region" description="Helical" evidence="1">
    <location>
        <begin position="259"/>
        <end position="280"/>
    </location>
</feature>
<keyword evidence="3" id="KW-1185">Reference proteome</keyword>
<organism evidence="2 3">
    <name type="scientific">Luteipulveratus mongoliensis</name>
    <dbReference type="NCBI Taxonomy" id="571913"/>
    <lineage>
        <taxon>Bacteria</taxon>
        <taxon>Bacillati</taxon>
        <taxon>Actinomycetota</taxon>
        <taxon>Actinomycetes</taxon>
        <taxon>Micrococcales</taxon>
        <taxon>Dermacoccaceae</taxon>
        <taxon>Luteipulveratus</taxon>
    </lineage>
</organism>
<name>A0A0K1JNG9_9MICO</name>
<dbReference type="KEGG" id="lmoi:VV02_24285"/>
<evidence type="ECO:0000313" key="2">
    <source>
        <dbReference type="EMBL" id="AKU18241.1"/>
    </source>
</evidence>
<dbReference type="Proteomes" id="UP000066480">
    <property type="component" value="Chromosome"/>
</dbReference>
<accession>A0A0K1JNG9</accession>
<reference evidence="2 3" key="1">
    <citation type="submission" date="2015-03" db="EMBL/GenBank/DDBJ databases">
        <title>Luteipulveratus halotolerans sp. nov., a novel actinobacterium (Dermacoccaceae) from Sarawak, Malaysia.</title>
        <authorList>
            <person name="Juboi H."/>
            <person name="Basik A."/>
            <person name="Shamsul S.S."/>
            <person name="Arnold P."/>
            <person name="Schmitt E.K."/>
            <person name="Sanglier J.-J."/>
            <person name="Yeo T."/>
        </authorList>
    </citation>
    <scope>NUCLEOTIDE SEQUENCE [LARGE SCALE GENOMIC DNA]</scope>
    <source>
        <strain evidence="2 3">MN07-A0370</strain>
    </source>
</reference>